<dbReference type="RefSeq" id="WP_248823515.1">
    <property type="nucleotide sequence ID" value="NZ_JALKFT010000003.1"/>
</dbReference>
<feature type="domain" description="GmrSD restriction endonucleases N-terminal" evidence="2">
    <location>
        <begin position="71"/>
        <end position="209"/>
    </location>
</feature>
<dbReference type="Proteomes" id="UP001201873">
    <property type="component" value="Unassembled WGS sequence"/>
</dbReference>
<reference evidence="3 4" key="1">
    <citation type="submission" date="2022-04" db="EMBL/GenBank/DDBJ databases">
        <title>Genome diversity in the genus Frankia.</title>
        <authorList>
            <person name="Carlos-Shanley C."/>
            <person name="Hahn D."/>
        </authorList>
    </citation>
    <scope>NUCLEOTIDE SEQUENCE [LARGE SCALE GENOMIC DNA]</scope>
    <source>
        <strain evidence="3 4">Ag45/Mut15</strain>
    </source>
</reference>
<keyword evidence="4" id="KW-1185">Reference proteome</keyword>
<feature type="compositionally biased region" description="Acidic residues" evidence="1">
    <location>
        <begin position="15"/>
        <end position="33"/>
    </location>
</feature>
<protein>
    <submittedName>
        <fullName evidence="3">DUF262 domain-containing protein</fullName>
    </submittedName>
</protein>
<gene>
    <name evidence="3" type="ORF">MXD59_04210</name>
</gene>
<dbReference type="PANTHER" id="PTHR39639:SF1">
    <property type="entry name" value="DUF262 DOMAIN-CONTAINING PROTEIN"/>
    <property type="match status" value="1"/>
</dbReference>
<proteinExistence type="predicted"/>
<evidence type="ECO:0000259" key="2">
    <source>
        <dbReference type="Pfam" id="PF03235"/>
    </source>
</evidence>
<name>A0ABT0JTX0_9ACTN</name>
<evidence type="ECO:0000313" key="4">
    <source>
        <dbReference type="Proteomes" id="UP001201873"/>
    </source>
</evidence>
<accession>A0ABT0JTX0</accession>
<dbReference type="PANTHER" id="PTHR39639">
    <property type="entry name" value="CHROMOSOME 16, WHOLE GENOME SHOTGUN SEQUENCE"/>
    <property type="match status" value="1"/>
</dbReference>
<feature type="region of interest" description="Disordered" evidence="1">
    <location>
        <begin position="1"/>
        <end position="35"/>
    </location>
</feature>
<evidence type="ECO:0000256" key="1">
    <source>
        <dbReference type="SAM" id="MobiDB-lite"/>
    </source>
</evidence>
<dbReference type="EMBL" id="JALKFT010000003">
    <property type="protein sequence ID" value="MCK9874993.1"/>
    <property type="molecule type" value="Genomic_DNA"/>
</dbReference>
<organism evidence="3 4">
    <name type="scientific">Frankia umida</name>
    <dbReference type="NCBI Taxonomy" id="573489"/>
    <lineage>
        <taxon>Bacteria</taxon>
        <taxon>Bacillati</taxon>
        <taxon>Actinomycetota</taxon>
        <taxon>Actinomycetes</taxon>
        <taxon>Frankiales</taxon>
        <taxon>Frankiaceae</taxon>
        <taxon>Frankia</taxon>
    </lineage>
</organism>
<dbReference type="InterPro" id="IPR004919">
    <property type="entry name" value="GmrSD_N"/>
</dbReference>
<dbReference type="Pfam" id="PF03235">
    <property type="entry name" value="GmrSD_N"/>
    <property type="match status" value="1"/>
</dbReference>
<comment type="caution">
    <text evidence="3">The sequence shown here is derived from an EMBL/GenBank/DDBJ whole genome shotgun (WGS) entry which is preliminary data.</text>
</comment>
<evidence type="ECO:0000313" key="3">
    <source>
        <dbReference type="EMBL" id="MCK9874993.1"/>
    </source>
</evidence>
<sequence length="377" mass="42695">MNQIASEGPLRDDSLEPEELRDEDVAELSEVDPDPAQISYSGTDFDVEGLVRRHDRGDIVVPSFGNDDPSIETAGFQRRFVWRRPQMDRFIESLLLGYPIPGIFLVQQQDRRYLVLDGQQRIRTLSAFYNGIFGGREFALQNVAPRFRDLTYKALGPELRRTLDNTFIQATVVKTDGTRDSLDAVYQIFERLNSGGTQLTPHEIRVALYAGRFIEFLTKLNETPSWRALYGPMSPRLRDQEIVLRFIALYISPGNYHRPLKKYLNDFVGAHRNLEDLPVDVLTSRFERATELILEKAGRSALRARGSQLNAALTEALLVGIARRLDVGTEPTPAAIKRQIHTLLEEPGLEQVIARATADEESVRTRLALATTVFSRI</sequence>